<dbReference type="EMBL" id="CP036433">
    <property type="protein sequence ID" value="QDU96617.1"/>
    <property type="molecule type" value="Genomic_DNA"/>
</dbReference>
<reference evidence="2 3" key="1">
    <citation type="submission" date="2019-02" db="EMBL/GenBank/DDBJ databases">
        <title>Deep-cultivation of Planctomycetes and their phenomic and genomic characterization uncovers novel biology.</title>
        <authorList>
            <person name="Wiegand S."/>
            <person name="Jogler M."/>
            <person name="Boedeker C."/>
            <person name="Pinto D."/>
            <person name="Vollmers J."/>
            <person name="Rivas-Marin E."/>
            <person name="Kohn T."/>
            <person name="Peeters S.H."/>
            <person name="Heuer A."/>
            <person name="Rast P."/>
            <person name="Oberbeckmann S."/>
            <person name="Bunk B."/>
            <person name="Jeske O."/>
            <person name="Meyerdierks A."/>
            <person name="Storesund J.E."/>
            <person name="Kallscheuer N."/>
            <person name="Luecker S."/>
            <person name="Lage O.M."/>
            <person name="Pohl T."/>
            <person name="Merkel B.J."/>
            <person name="Hornburger P."/>
            <person name="Mueller R.-W."/>
            <person name="Bruemmer F."/>
            <person name="Labrenz M."/>
            <person name="Spormann A.M."/>
            <person name="Op den Camp H."/>
            <person name="Overmann J."/>
            <person name="Amann R."/>
            <person name="Jetten M.S.M."/>
            <person name="Mascher T."/>
            <person name="Medema M.H."/>
            <person name="Devos D.P."/>
            <person name="Kaster A.-K."/>
            <person name="Ovreas L."/>
            <person name="Rohde M."/>
            <person name="Galperin M.Y."/>
            <person name="Jogler C."/>
        </authorList>
    </citation>
    <scope>NUCLEOTIDE SEQUENCE [LARGE SCALE GENOMIC DNA]</scope>
    <source>
        <strain evidence="2 3">Pla85_3_4</strain>
    </source>
</reference>
<feature type="transmembrane region" description="Helical" evidence="1">
    <location>
        <begin position="154"/>
        <end position="175"/>
    </location>
</feature>
<protein>
    <recommendedName>
        <fullName evidence="4">ZIP Zinc transporter</fullName>
    </recommendedName>
</protein>
<proteinExistence type="predicted"/>
<keyword evidence="1" id="KW-1133">Transmembrane helix</keyword>
<feature type="transmembrane region" description="Helical" evidence="1">
    <location>
        <begin position="240"/>
        <end position="259"/>
    </location>
</feature>
<organism evidence="2 3">
    <name type="scientific">Lignipirellula cremea</name>
    <dbReference type="NCBI Taxonomy" id="2528010"/>
    <lineage>
        <taxon>Bacteria</taxon>
        <taxon>Pseudomonadati</taxon>
        <taxon>Planctomycetota</taxon>
        <taxon>Planctomycetia</taxon>
        <taxon>Pirellulales</taxon>
        <taxon>Pirellulaceae</taxon>
        <taxon>Lignipirellula</taxon>
    </lineage>
</organism>
<keyword evidence="1" id="KW-0812">Transmembrane</keyword>
<evidence type="ECO:0000313" key="3">
    <source>
        <dbReference type="Proteomes" id="UP000317648"/>
    </source>
</evidence>
<gene>
    <name evidence="2" type="ORF">Pla8534_44380</name>
</gene>
<sequence length="260" mass="28708">MQACVGDEQAPSIRDELVEMYLESLAGAVVLAAIHLLGGRLRFPEGMPRSRWLSLAGGVAVSYAIVHLLPELQSHHETLRDSARDTQFAYIAEHLVWGLVLLGVVVFYGLEKAAIRSKKSPDGAPSDVFWLHIGSFAAYNMLLGYLLVREDRGLRSLILFLIGIGLHFLVNDQGLSQHHKDRYHRTGRWVLSGAVLAGWMIGVLTEVHEAVMASVVAFLAGGILLNTFKEELPEERESRYWAFTLGAFGYAAVLLVMQVA</sequence>
<dbReference type="Proteomes" id="UP000317648">
    <property type="component" value="Chromosome"/>
</dbReference>
<feature type="transmembrane region" description="Helical" evidence="1">
    <location>
        <begin position="129"/>
        <end position="148"/>
    </location>
</feature>
<dbReference type="AlphaFoldDB" id="A0A518DXP5"/>
<dbReference type="KEGG" id="lcre:Pla8534_44380"/>
<keyword evidence="1" id="KW-0472">Membrane</keyword>
<feature type="transmembrane region" description="Helical" evidence="1">
    <location>
        <begin position="50"/>
        <end position="69"/>
    </location>
</feature>
<evidence type="ECO:0000313" key="2">
    <source>
        <dbReference type="EMBL" id="QDU96617.1"/>
    </source>
</evidence>
<feature type="transmembrane region" description="Helical" evidence="1">
    <location>
        <begin position="187"/>
        <end position="204"/>
    </location>
</feature>
<feature type="transmembrane region" description="Helical" evidence="1">
    <location>
        <begin position="210"/>
        <end position="228"/>
    </location>
</feature>
<name>A0A518DXP5_9BACT</name>
<feature type="transmembrane region" description="Helical" evidence="1">
    <location>
        <begin position="89"/>
        <end position="108"/>
    </location>
</feature>
<feature type="transmembrane region" description="Helical" evidence="1">
    <location>
        <begin position="20"/>
        <end position="38"/>
    </location>
</feature>
<evidence type="ECO:0000256" key="1">
    <source>
        <dbReference type="SAM" id="Phobius"/>
    </source>
</evidence>
<keyword evidence="3" id="KW-1185">Reference proteome</keyword>
<accession>A0A518DXP5</accession>
<evidence type="ECO:0008006" key="4">
    <source>
        <dbReference type="Google" id="ProtNLM"/>
    </source>
</evidence>